<feature type="repeat" description="TPR" evidence="16">
    <location>
        <begin position="529"/>
        <end position="562"/>
    </location>
</feature>
<evidence type="ECO:0000256" key="11">
    <source>
        <dbReference type="ARBA" id="ARBA00022824"/>
    </source>
</evidence>
<organism evidence="19 20">
    <name type="scientific">Folsomia candida</name>
    <name type="common">Springtail</name>
    <dbReference type="NCBI Taxonomy" id="158441"/>
    <lineage>
        <taxon>Eukaryota</taxon>
        <taxon>Metazoa</taxon>
        <taxon>Ecdysozoa</taxon>
        <taxon>Arthropoda</taxon>
        <taxon>Hexapoda</taxon>
        <taxon>Collembola</taxon>
        <taxon>Entomobryomorpha</taxon>
        <taxon>Isotomoidea</taxon>
        <taxon>Isotomidae</taxon>
        <taxon>Proisotominae</taxon>
        <taxon>Folsomia</taxon>
    </lineage>
</organism>
<keyword evidence="9" id="KW-0677">Repeat</keyword>
<keyword evidence="20" id="KW-1185">Reference proteome</keyword>
<dbReference type="GO" id="GO:0005783">
    <property type="term" value="C:endoplasmic reticulum"/>
    <property type="evidence" value="ECO:0007669"/>
    <property type="project" value="UniProtKB-SubCell"/>
</dbReference>
<dbReference type="InterPro" id="IPR052346">
    <property type="entry name" value="O-mannosyl-transferase_TMTC"/>
</dbReference>
<dbReference type="GO" id="GO:0016020">
    <property type="term" value="C:membrane"/>
    <property type="evidence" value="ECO:0007669"/>
    <property type="project" value="UniProtKB-SubCell"/>
</dbReference>
<feature type="transmembrane region" description="Helical" evidence="17">
    <location>
        <begin position="314"/>
        <end position="331"/>
    </location>
</feature>
<feature type="repeat" description="TPR" evidence="16">
    <location>
        <begin position="636"/>
        <end position="669"/>
    </location>
</feature>
<evidence type="ECO:0000256" key="6">
    <source>
        <dbReference type="ARBA" id="ARBA00012839"/>
    </source>
</evidence>
<accession>A0A226EPA0</accession>
<evidence type="ECO:0000256" key="8">
    <source>
        <dbReference type="ARBA" id="ARBA00022692"/>
    </source>
</evidence>
<dbReference type="SUPFAM" id="SSF48452">
    <property type="entry name" value="TPR-like"/>
    <property type="match status" value="1"/>
</dbReference>
<evidence type="ECO:0000256" key="3">
    <source>
        <dbReference type="ARBA" id="ARBA00004240"/>
    </source>
</evidence>
<comment type="function">
    <text evidence="1">Transfers mannosyl residues to the hydroxyl group of serine or threonine residues.</text>
</comment>
<evidence type="ECO:0000256" key="5">
    <source>
        <dbReference type="ARBA" id="ARBA00007882"/>
    </source>
</evidence>
<feature type="transmembrane region" description="Helical" evidence="17">
    <location>
        <begin position="376"/>
        <end position="400"/>
    </location>
</feature>
<dbReference type="STRING" id="158441.A0A226EPA0"/>
<dbReference type="Pfam" id="PF13432">
    <property type="entry name" value="TPR_16"/>
    <property type="match status" value="1"/>
</dbReference>
<dbReference type="GO" id="GO:0030968">
    <property type="term" value="P:endoplasmic reticulum unfolded protein response"/>
    <property type="evidence" value="ECO:0007669"/>
    <property type="project" value="TreeGrafter"/>
</dbReference>
<evidence type="ECO:0000256" key="14">
    <source>
        <dbReference type="ARBA" id="ARBA00045085"/>
    </source>
</evidence>
<name>A0A226EPA0_FOLCA</name>
<evidence type="ECO:0000313" key="20">
    <source>
        <dbReference type="Proteomes" id="UP000198287"/>
    </source>
</evidence>
<feature type="transmembrane region" description="Helical" evidence="17">
    <location>
        <begin position="338"/>
        <end position="364"/>
    </location>
</feature>
<sequence length="683" mass="77964">MQISRNHMCRNDWLKFCLLFATGCLSVYPTLWGTFVFDDGEAVVKNGVVSHKHPIQDAFTRDFWGVNISHPHSHKSYRPFTTLTYRFDYGMWGLNPFGYHLENLLIHGLNCGLVYFFLIKCLQVGMSPMKRSSTFEVLENIAFRASLLFAVHPIHVEPVGGVVGRADLFSALVFMLGFLFVPEEMGWKSYLLLTMFSVLGSLFKETAITLVIFCVSLQFMVKDRFDFSRRKCLQYTAAVLGSGLFVIWRLWFQGGSPVFQPFDNPPAFASSYFTKICSIVYVWSMNVYILLNPIWLCYDWSGDCIKLIDSYRDIRIFAILLFIGCCCRLLMKSLQNRFILVSCILFGATFLPSSNLIFTVGFVVGERNLYLPSIGFALLISYVIYAKGSGKIFMFVLVILMSRSIHRSHQWSDQSNLFISGAQVCPNNAKIHYNLGTMYSDKGDAHSAEKSYKLAITFRSDYYQAMNNLGNILRSKNKTEAEYWLSKAVHLKPDFAAAWMNLGIVLSKKNQSDALVCYKNALKFRKVYPDCEYNLGNLYMDMKNNDAALECWERATLMKPQHVHSWINRIILLEQEDKLQDAQAIALAALESVPKSDTLHFLMGNILGKLSDFETARLHFTKAIEISTQNGQKTPAKYFSNLGVLYHRWGKKDLAIEAYTEALKLFPGSSSVRNNLRLLRKSN</sequence>
<keyword evidence="12 17" id="KW-1133">Transmembrane helix</keyword>
<proteinExistence type="inferred from homology"/>
<evidence type="ECO:0000256" key="10">
    <source>
        <dbReference type="ARBA" id="ARBA00022803"/>
    </source>
</evidence>
<dbReference type="InterPro" id="IPR013618">
    <property type="entry name" value="TMTC_DUF1736"/>
</dbReference>
<keyword evidence="10 16" id="KW-0802">TPR repeat</keyword>
<evidence type="ECO:0000256" key="17">
    <source>
        <dbReference type="SAM" id="Phobius"/>
    </source>
</evidence>
<feature type="transmembrane region" description="Helical" evidence="17">
    <location>
        <begin position="202"/>
        <end position="221"/>
    </location>
</feature>
<comment type="catalytic activity">
    <reaction evidence="14">
        <text>a di-trans,poly-cis-dolichyl beta-D-mannosyl phosphate + L-threonyl-[protein] = 3-O-(alpha-D-mannosyl)-L-threonyl-[protein] + a di-trans,poly-cis-dolichyl phosphate + H(+)</text>
        <dbReference type="Rhea" id="RHEA:53396"/>
        <dbReference type="Rhea" id="RHEA-COMP:11060"/>
        <dbReference type="Rhea" id="RHEA-COMP:13547"/>
        <dbReference type="Rhea" id="RHEA-COMP:19498"/>
        <dbReference type="Rhea" id="RHEA-COMP:19501"/>
        <dbReference type="ChEBI" id="CHEBI:15378"/>
        <dbReference type="ChEBI" id="CHEBI:30013"/>
        <dbReference type="ChEBI" id="CHEBI:57683"/>
        <dbReference type="ChEBI" id="CHEBI:58211"/>
        <dbReference type="ChEBI" id="CHEBI:137323"/>
        <dbReference type="EC" id="2.4.1.109"/>
    </reaction>
</comment>
<dbReference type="OrthoDB" id="19588at2759"/>
<keyword evidence="7" id="KW-0808">Transferase</keyword>
<dbReference type="SMART" id="SM00028">
    <property type="entry name" value="TPR"/>
    <property type="match status" value="7"/>
</dbReference>
<evidence type="ECO:0000256" key="13">
    <source>
        <dbReference type="ARBA" id="ARBA00023136"/>
    </source>
</evidence>
<dbReference type="GO" id="GO:0004169">
    <property type="term" value="F:dolichyl-phosphate-mannose-protein mannosyltransferase activity"/>
    <property type="evidence" value="ECO:0007669"/>
    <property type="project" value="UniProtKB-EC"/>
</dbReference>
<feature type="repeat" description="TPR" evidence="16">
    <location>
        <begin position="429"/>
        <end position="462"/>
    </location>
</feature>
<evidence type="ECO:0000256" key="7">
    <source>
        <dbReference type="ARBA" id="ARBA00022679"/>
    </source>
</evidence>
<dbReference type="PROSITE" id="PS50005">
    <property type="entry name" value="TPR"/>
    <property type="match status" value="4"/>
</dbReference>
<dbReference type="Proteomes" id="UP000198287">
    <property type="component" value="Unassembled WGS sequence"/>
</dbReference>
<evidence type="ECO:0000256" key="2">
    <source>
        <dbReference type="ARBA" id="ARBA00004141"/>
    </source>
</evidence>
<evidence type="ECO:0000256" key="12">
    <source>
        <dbReference type="ARBA" id="ARBA00022989"/>
    </source>
</evidence>
<keyword evidence="13 17" id="KW-0472">Membrane</keyword>
<comment type="caution">
    <text evidence="19">The sequence shown here is derived from an EMBL/GenBank/DDBJ whole genome shotgun (WGS) entry which is preliminary data.</text>
</comment>
<evidence type="ECO:0000313" key="19">
    <source>
        <dbReference type="EMBL" id="OXA58396.1"/>
    </source>
</evidence>
<dbReference type="Pfam" id="PF13424">
    <property type="entry name" value="TPR_12"/>
    <property type="match status" value="1"/>
</dbReference>
<evidence type="ECO:0000256" key="15">
    <source>
        <dbReference type="ARBA" id="ARBA00045102"/>
    </source>
</evidence>
<feature type="transmembrane region" description="Helical" evidence="17">
    <location>
        <begin position="12"/>
        <end position="31"/>
    </location>
</feature>
<evidence type="ECO:0000256" key="16">
    <source>
        <dbReference type="PROSITE-ProRule" id="PRU00339"/>
    </source>
</evidence>
<feature type="domain" description="DUF1736" evidence="18">
    <location>
        <begin position="254"/>
        <end position="326"/>
    </location>
</feature>
<dbReference type="Gene3D" id="1.25.40.10">
    <property type="entry name" value="Tetratricopeptide repeat domain"/>
    <property type="match status" value="2"/>
</dbReference>
<dbReference type="InterPro" id="IPR019734">
    <property type="entry name" value="TPR_rpt"/>
</dbReference>
<evidence type="ECO:0000256" key="4">
    <source>
        <dbReference type="ARBA" id="ARBA00004922"/>
    </source>
</evidence>
<dbReference type="EC" id="2.4.1.109" evidence="6"/>
<feature type="transmembrane region" description="Helical" evidence="17">
    <location>
        <begin position="233"/>
        <end position="252"/>
    </location>
</feature>
<evidence type="ECO:0000259" key="18">
    <source>
        <dbReference type="Pfam" id="PF08409"/>
    </source>
</evidence>
<dbReference type="PANTHER" id="PTHR44227:SF3">
    <property type="entry name" value="PROTEIN O-MANNOSYL-TRANSFERASE TMTC4"/>
    <property type="match status" value="1"/>
</dbReference>
<keyword evidence="11" id="KW-0256">Endoplasmic reticulum</keyword>
<feature type="transmembrane region" description="Helical" evidence="17">
    <location>
        <begin position="104"/>
        <end position="125"/>
    </location>
</feature>
<dbReference type="Pfam" id="PF08409">
    <property type="entry name" value="TMTC_DUF1736"/>
    <property type="match status" value="1"/>
</dbReference>
<dbReference type="AlphaFoldDB" id="A0A226EPA0"/>
<dbReference type="OMA" id="RVICEIQ"/>
<dbReference type="UniPathway" id="UPA00378"/>
<feature type="transmembrane region" description="Helical" evidence="17">
    <location>
        <begin position="162"/>
        <end position="181"/>
    </location>
</feature>
<comment type="pathway">
    <text evidence="4">Protein modification; protein glycosylation.</text>
</comment>
<comment type="subcellular location">
    <subcellularLocation>
        <location evidence="3">Endoplasmic reticulum</location>
    </subcellularLocation>
    <subcellularLocation>
        <location evidence="2">Membrane</location>
        <topology evidence="2">Multi-pass membrane protein</topology>
    </subcellularLocation>
</comment>
<keyword evidence="8 17" id="KW-0812">Transmembrane</keyword>
<comment type="catalytic activity">
    <reaction evidence="15">
        <text>a di-trans,poly-cis-dolichyl beta-D-mannosyl phosphate + L-seryl-[protein] = 3-O-(alpha-D-mannosyl)-L-seryl-[protein] + a di-trans,poly-cis-dolichyl phosphate + H(+)</text>
        <dbReference type="Rhea" id="RHEA:17377"/>
        <dbReference type="Rhea" id="RHEA-COMP:9863"/>
        <dbReference type="Rhea" id="RHEA-COMP:13546"/>
        <dbReference type="Rhea" id="RHEA-COMP:19498"/>
        <dbReference type="Rhea" id="RHEA-COMP:19501"/>
        <dbReference type="ChEBI" id="CHEBI:15378"/>
        <dbReference type="ChEBI" id="CHEBI:29999"/>
        <dbReference type="ChEBI" id="CHEBI:57683"/>
        <dbReference type="ChEBI" id="CHEBI:58211"/>
        <dbReference type="ChEBI" id="CHEBI:137321"/>
        <dbReference type="EC" id="2.4.1.109"/>
    </reaction>
</comment>
<dbReference type="EMBL" id="LNIX01000003">
    <property type="protein sequence ID" value="OXA58396.1"/>
    <property type="molecule type" value="Genomic_DNA"/>
</dbReference>
<feature type="repeat" description="TPR" evidence="16">
    <location>
        <begin position="597"/>
        <end position="630"/>
    </location>
</feature>
<dbReference type="PANTHER" id="PTHR44227">
    <property type="match status" value="1"/>
</dbReference>
<protein>
    <recommendedName>
        <fullName evidence="6">dolichyl-phosphate-mannose--protein mannosyltransferase</fullName>
        <ecNumber evidence="6">2.4.1.109</ecNumber>
    </recommendedName>
</protein>
<dbReference type="Pfam" id="PF13181">
    <property type="entry name" value="TPR_8"/>
    <property type="match status" value="1"/>
</dbReference>
<gene>
    <name evidence="19" type="ORF">Fcan01_08290</name>
</gene>
<evidence type="ECO:0000256" key="9">
    <source>
        <dbReference type="ARBA" id="ARBA00022737"/>
    </source>
</evidence>
<reference evidence="19 20" key="1">
    <citation type="submission" date="2015-12" db="EMBL/GenBank/DDBJ databases">
        <title>The genome of Folsomia candida.</title>
        <authorList>
            <person name="Faddeeva A."/>
            <person name="Derks M.F."/>
            <person name="Anvar Y."/>
            <person name="Smit S."/>
            <person name="Van Straalen N."/>
            <person name="Roelofs D."/>
        </authorList>
    </citation>
    <scope>NUCLEOTIDE SEQUENCE [LARGE SCALE GENOMIC DNA]</scope>
    <source>
        <strain evidence="19 20">VU population</strain>
        <tissue evidence="19">Whole body</tissue>
    </source>
</reference>
<comment type="similarity">
    <text evidence="5">Belongs to the TMTC family.</text>
</comment>
<evidence type="ECO:0000256" key="1">
    <source>
        <dbReference type="ARBA" id="ARBA00003582"/>
    </source>
</evidence>
<dbReference type="InterPro" id="IPR011990">
    <property type="entry name" value="TPR-like_helical_dom_sf"/>
</dbReference>